<gene>
    <name evidence="1" type="ORF">TSUD_265630</name>
</gene>
<proteinExistence type="predicted"/>
<dbReference type="PANTHER" id="PTHR36617">
    <property type="entry name" value="PROTEIN, PUTATIVE-RELATED"/>
    <property type="match status" value="1"/>
</dbReference>
<dbReference type="EMBL" id="DF975435">
    <property type="protein sequence ID" value="GAU51714.1"/>
    <property type="molecule type" value="Genomic_DNA"/>
</dbReference>
<reference evidence="2" key="1">
    <citation type="journal article" date="2017" name="Front. Plant Sci.">
        <title>Climate Clever Clovers: New Paradigm to Reduce the Environmental Footprint of Ruminants by Breeding Low Methanogenic Forages Utilizing Haplotype Variation.</title>
        <authorList>
            <person name="Kaur P."/>
            <person name="Appels R."/>
            <person name="Bayer P.E."/>
            <person name="Keeble-Gagnere G."/>
            <person name="Wang J."/>
            <person name="Hirakawa H."/>
            <person name="Shirasawa K."/>
            <person name="Vercoe P."/>
            <person name="Stefanova K."/>
            <person name="Durmic Z."/>
            <person name="Nichols P."/>
            <person name="Revell C."/>
            <person name="Isobe S.N."/>
            <person name="Edwards D."/>
            <person name="Erskine W."/>
        </authorList>
    </citation>
    <scope>NUCLEOTIDE SEQUENCE [LARGE SCALE GENOMIC DNA]</scope>
    <source>
        <strain evidence="2">cv. Daliak</strain>
    </source>
</reference>
<organism evidence="1 2">
    <name type="scientific">Trifolium subterraneum</name>
    <name type="common">Subterranean clover</name>
    <dbReference type="NCBI Taxonomy" id="3900"/>
    <lineage>
        <taxon>Eukaryota</taxon>
        <taxon>Viridiplantae</taxon>
        <taxon>Streptophyta</taxon>
        <taxon>Embryophyta</taxon>
        <taxon>Tracheophyta</taxon>
        <taxon>Spermatophyta</taxon>
        <taxon>Magnoliopsida</taxon>
        <taxon>eudicotyledons</taxon>
        <taxon>Gunneridae</taxon>
        <taxon>Pentapetalae</taxon>
        <taxon>rosids</taxon>
        <taxon>fabids</taxon>
        <taxon>Fabales</taxon>
        <taxon>Fabaceae</taxon>
        <taxon>Papilionoideae</taxon>
        <taxon>50 kb inversion clade</taxon>
        <taxon>NPAAA clade</taxon>
        <taxon>Hologalegina</taxon>
        <taxon>IRL clade</taxon>
        <taxon>Trifolieae</taxon>
        <taxon>Trifolium</taxon>
    </lineage>
</organism>
<evidence type="ECO:0000313" key="1">
    <source>
        <dbReference type="EMBL" id="GAU51714.1"/>
    </source>
</evidence>
<evidence type="ECO:0008006" key="3">
    <source>
        <dbReference type="Google" id="ProtNLM"/>
    </source>
</evidence>
<dbReference type="Proteomes" id="UP000242715">
    <property type="component" value="Unassembled WGS sequence"/>
</dbReference>
<sequence>MLHFGPPLQGEGKSWGWVGLRGSSSWWRDVSLLGGSDDSILDWFSDGVEKKVGNGLLTYFWFEPWLGGIPLRVQYPRLFQVSQQRDSKVGEMGNWVNGDWRWDLSWRRELFVWEVGLLDDLLRVLNSYHISDALDICVWKHATAGTFTVKSAYSVLVSTLVVPMAPQVVPGQVLAKVWKSWAPSKVIVFSCNSFKIGFRPVKTSLRAMLLEILLIPYVFFVGLQLSRLNICS</sequence>
<dbReference type="PANTHER" id="PTHR36617:SF16">
    <property type="entry name" value="OS04G0516500 PROTEIN"/>
    <property type="match status" value="1"/>
</dbReference>
<keyword evidence="2" id="KW-1185">Reference proteome</keyword>
<name>A0A2Z6P5P2_TRISU</name>
<evidence type="ECO:0000313" key="2">
    <source>
        <dbReference type="Proteomes" id="UP000242715"/>
    </source>
</evidence>
<dbReference type="OrthoDB" id="689430at2759"/>
<protein>
    <recommendedName>
        <fullName evidence="3">Reverse transcriptase zinc-binding domain-containing protein</fullName>
    </recommendedName>
</protein>
<accession>A0A2Z6P5P2</accession>
<dbReference type="AlphaFoldDB" id="A0A2Z6P5P2"/>